<protein>
    <submittedName>
        <fullName evidence="5">Clavaminate synthase-like protein</fullName>
    </submittedName>
</protein>
<gene>
    <name evidence="5" type="ORF">CC78DRAFT_532866</name>
</gene>
<evidence type="ECO:0000256" key="3">
    <source>
        <dbReference type="SAM" id="MobiDB-lite"/>
    </source>
</evidence>
<accession>A0A9P4K8U4</accession>
<comment type="similarity">
    <text evidence="1 2">Belongs to the iron/ascorbate-dependent oxidoreductase family.</text>
</comment>
<dbReference type="PROSITE" id="PS51471">
    <property type="entry name" value="FE2OG_OXY"/>
    <property type="match status" value="1"/>
</dbReference>
<organism evidence="5 6">
    <name type="scientific">Lojkania enalia</name>
    <dbReference type="NCBI Taxonomy" id="147567"/>
    <lineage>
        <taxon>Eukaryota</taxon>
        <taxon>Fungi</taxon>
        <taxon>Dikarya</taxon>
        <taxon>Ascomycota</taxon>
        <taxon>Pezizomycotina</taxon>
        <taxon>Dothideomycetes</taxon>
        <taxon>Pleosporomycetidae</taxon>
        <taxon>Pleosporales</taxon>
        <taxon>Pleosporales incertae sedis</taxon>
        <taxon>Lojkania</taxon>
    </lineage>
</organism>
<dbReference type="Gene3D" id="2.60.120.330">
    <property type="entry name" value="B-lactam Antibiotic, Isopenicillin N Synthase, Chain"/>
    <property type="match status" value="1"/>
</dbReference>
<keyword evidence="2" id="KW-0408">Iron</keyword>
<keyword evidence="6" id="KW-1185">Reference proteome</keyword>
<keyword evidence="2" id="KW-0560">Oxidoreductase</keyword>
<dbReference type="Proteomes" id="UP000800093">
    <property type="component" value="Unassembled WGS sequence"/>
</dbReference>
<dbReference type="InterPro" id="IPR026992">
    <property type="entry name" value="DIOX_N"/>
</dbReference>
<dbReference type="EMBL" id="ML986613">
    <property type="protein sequence ID" value="KAF2264727.1"/>
    <property type="molecule type" value="Genomic_DNA"/>
</dbReference>
<dbReference type="PANTHER" id="PTHR47990">
    <property type="entry name" value="2-OXOGLUTARATE (2OG) AND FE(II)-DEPENDENT OXYGENASE SUPERFAMILY PROTEIN-RELATED"/>
    <property type="match status" value="1"/>
</dbReference>
<dbReference type="GO" id="GO:0046872">
    <property type="term" value="F:metal ion binding"/>
    <property type="evidence" value="ECO:0007669"/>
    <property type="project" value="UniProtKB-KW"/>
</dbReference>
<dbReference type="FunFam" id="2.60.120.330:FF:000051">
    <property type="entry name" value="Clavaminate synthase-like protein"/>
    <property type="match status" value="1"/>
</dbReference>
<evidence type="ECO:0000256" key="1">
    <source>
        <dbReference type="ARBA" id="ARBA00008056"/>
    </source>
</evidence>
<dbReference type="SUPFAM" id="SSF51197">
    <property type="entry name" value="Clavaminate synthase-like"/>
    <property type="match status" value="1"/>
</dbReference>
<dbReference type="InterPro" id="IPR050231">
    <property type="entry name" value="Iron_ascorbate_oxido_reductase"/>
</dbReference>
<dbReference type="OrthoDB" id="288590at2759"/>
<dbReference type="GO" id="GO:0044283">
    <property type="term" value="P:small molecule biosynthetic process"/>
    <property type="evidence" value="ECO:0007669"/>
    <property type="project" value="UniProtKB-ARBA"/>
</dbReference>
<evidence type="ECO:0000256" key="2">
    <source>
        <dbReference type="RuleBase" id="RU003682"/>
    </source>
</evidence>
<dbReference type="AlphaFoldDB" id="A0A9P4K8U4"/>
<feature type="domain" description="Fe2OG dioxygenase" evidence="4">
    <location>
        <begin position="178"/>
        <end position="286"/>
    </location>
</feature>
<dbReference type="Pfam" id="PF14226">
    <property type="entry name" value="DIOX_N"/>
    <property type="match status" value="1"/>
</dbReference>
<evidence type="ECO:0000259" key="4">
    <source>
        <dbReference type="PROSITE" id="PS51471"/>
    </source>
</evidence>
<sequence length="344" mass="37483">MSHSETIDAGIPVIDISDPSPEVAQQVLDAASTHGFLFIKNDGVTIPPKDISDMFELSSKFFRASRKEKEAYTIHSEKAGGKNRGWVSMQGESLDPENSKQGDPKEAFNIAEPYPTLQPLPPLLSASIPLISRFQISCHTLCKNILTLLGIALNISPTAGGPDWFSIRHDQARGPSGTIFRMLYYPLSSTPQDKTSIRAGAHSDYGSVTLLFRLPGQPGLEVLKSDGTWAAVPVNPNPSQLHDPPILVNIGDLLSFWTSGMLKSTVHRVTFSGGEERYSMAYFCHPLDDVALEGIPSGIIEEYKGGEEIEGQRRKIGLEGASGKVLTAKEHLDRRLKVTYGLGD</sequence>
<feature type="region of interest" description="Disordered" evidence="3">
    <location>
        <begin position="83"/>
        <end position="105"/>
    </location>
</feature>
<name>A0A9P4K8U4_9PLEO</name>
<dbReference type="InterPro" id="IPR027443">
    <property type="entry name" value="IPNS-like_sf"/>
</dbReference>
<evidence type="ECO:0000313" key="5">
    <source>
        <dbReference type="EMBL" id="KAF2264727.1"/>
    </source>
</evidence>
<dbReference type="Pfam" id="PF03171">
    <property type="entry name" value="2OG-FeII_Oxy"/>
    <property type="match status" value="1"/>
</dbReference>
<comment type="caution">
    <text evidence="5">The sequence shown here is derived from an EMBL/GenBank/DDBJ whole genome shotgun (WGS) entry which is preliminary data.</text>
</comment>
<evidence type="ECO:0000313" key="6">
    <source>
        <dbReference type="Proteomes" id="UP000800093"/>
    </source>
</evidence>
<proteinExistence type="inferred from homology"/>
<dbReference type="InterPro" id="IPR044861">
    <property type="entry name" value="IPNS-like_FE2OG_OXY"/>
</dbReference>
<keyword evidence="2" id="KW-0479">Metal-binding</keyword>
<dbReference type="GO" id="GO:0016491">
    <property type="term" value="F:oxidoreductase activity"/>
    <property type="evidence" value="ECO:0007669"/>
    <property type="project" value="UniProtKB-KW"/>
</dbReference>
<dbReference type="InterPro" id="IPR005123">
    <property type="entry name" value="Oxoglu/Fe-dep_dioxygenase_dom"/>
</dbReference>
<reference evidence="6" key="1">
    <citation type="journal article" date="2020" name="Stud. Mycol.">
        <title>101 Dothideomycetes genomes: A test case for predicting lifestyles and emergence of pathogens.</title>
        <authorList>
            <person name="Haridas S."/>
            <person name="Albert R."/>
            <person name="Binder M."/>
            <person name="Bloem J."/>
            <person name="LaButti K."/>
            <person name="Salamov A."/>
            <person name="Andreopoulos B."/>
            <person name="Baker S."/>
            <person name="Barry K."/>
            <person name="Bills G."/>
            <person name="Bluhm B."/>
            <person name="Cannon C."/>
            <person name="Castanera R."/>
            <person name="Culley D."/>
            <person name="Daum C."/>
            <person name="Ezra D."/>
            <person name="Gonzalez J."/>
            <person name="Henrissat B."/>
            <person name="Kuo A."/>
            <person name="Liang C."/>
            <person name="Lipzen A."/>
            <person name="Lutzoni F."/>
            <person name="Magnuson J."/>
            <person name="Mondo S."/>
            <person name="Nolan M."/>
            <person name="Ohm R."/>
            <person name="Pangilinan J."/>
            <person name="Park H.-J."/>
            <person name="Ramirez L."/>
            <person name="Alfaro M."/>
            <person name="Sun H."/>
            <person name="Tritt A."/>
            <person name="Yoshinaga Y."/>
            <person name="Zwiers L.-H."/>
            <person name="Turgeon B."/>
            <person name="Goodwin S."/>
            <person name="Spatafora J."/>
            <person name="Crous P."/>
            <person name="Grigoriev I."/>
        </authorList>
    </citation>
    <scope>NUCLEOTIDE SEQUENCE [LARGE SCALE GENOMIC DNA]</scope>
    <source>
        <strain evidence="6">CBS 304.66</strain>
    </source>
</reference>